<dbReference type="AlphaFoldDB" id="A0A8C9D7Y0"/>
<organism evidence="1 2">
    <name type="scientific">Panthera leo</name>
    <name type="common">Lion</name>
    <dbReference type="NCBI Taxonomy" id="9689"/>
    <lineage>
        <taxon>Eukaryota</taxon>
        <taxon>Metazoa</taxon>
        <taxon>Chordata</taxon>
        <taxon>Craniata</taxon>
        <taxon>Vertebrata</taxon>
        <taxon>Euteleostomi</taxon>
        <taxon>Mammalia</taxon>
        <taxon>Eutheria</taxon>
        <taxon>Laurasiatheria</taxon>
        <taxon>Carnivora</taxon>
        <taxon>Feliformia</taxon>
        <taxon>Felidae</taxon>
        <taxon>Pantherinae</taxon>
        <taxon>Panthera</taxon>
    </lineage>
</organism>
<name>A0A8C9D7Y0_PANLE</name>
<evidence type="ECO:0000313" key="1">
    <source>
        <dbReference type="Ensembl" id="ENSPLOP00000021031.1"/>
    </source>
</evidence>
<sequence length="92" mass="10084">LNVTARKILFSFSLLHPSEMPKGKMAMGKKVAPALAVMKKQEAKKVANPLFEKRPKNAGIRQDIQPKRDFTHFITSPTTSGCSGKGLFSINA</sequence>
<keyword evidence="2" id="KW-1185">Reference proteome</keyword>
<reference evidence="1" key="3">
    <citation type="submission" date="2025-09" db="UniProtKB">
        <authorList>
            <consortium name="Ensembl"/>
        </authorList>
    </citation>
    <scope>IDENTIFICATION</scope>
</reference>
<reference evidence="1" key="1">
    <citation type="journal article" date="2019" name="bioRxiv">
        <title>Long live the king: chromosome-level assembly of the lion (Panthera leo) using linked-read, Hi-C, and long read data.</title>
        <authorList>
            <person name="Armstrong E.E."/>
            <person name="Taylor R.W."/>
            <person name="Miller D.E."/>
            <person name="Kaelin C."/>
            <person name="Barsh G."/>
            <person name="Hadly E.A."/>
            <person name="Petrov D."/>
        </authorList>
    </citation>
    <scope>NUCLEOTIDE SEQUENCE [LARGE SCALE GENOMIC DNA]</scope>
</reference>
<reference evidence="1" key="2">
    <citation type="submission" date="2025-08" db="UniProtKB">
        <authorList>
            <consortium name="Ensembl"/>
        </authorList>
    </citation>
    <scope>IDENTIFICATION</scope>
</reference>
<proteinExistence type="predicted"/>
<accession>A0A8C9D7Y0</accession>
<dbReference type="Ensembl" id="ENSPLOT00000023250.1">
    <property type="protein sequence ID" value="ENSPLOP00000021031.1"/>
    <property type="gene ID" value="ENSPLOG00000015429.1"/>
</dbReference>
<dbReference type="GeneTree" id="ENSGT00940000155193"/>
<evidence type="ECO:0000313" key="2">
    <source>
        <dbReference type="Proteomes" id="UP000694399"/>
    </source>
</evidence>
<protein>
    <submittedName>
        <fullName evidence="1">Uncharacterized protein</fullName>
    </submittedName>
</protein>
<dbReference type="OMA" id="WITEMNI"/>
<dbReference type="Proteomes" id="UP000694399">
    <property type="component" value="Chromosome E3"/>
</dbReference>